<accession>A0A9X1WR87</accession>
<dbReference type="RefSeq" id="WP_244727160.1">
    <property type="nucleotide sequence ID" value="NZ_JALIRP010000007.1"/>
</dbReference>
<dbReference type="AlphaFoldDB" id="A0A9X1WR87"/>
<dbReference type="Gene3D" id="3.40.630.30">
    <property type="match status" value="1"/>
</dbReference>
<evidence type="ECO:0000259" key="1">
    <source>
        <dbReference type="PROSITE" id="PS51186"/>
    </source>
</evidence>
<gene>
    <name evidence="2" type="ORF">MUG84_17740</name>
</gene>
<evidence type="ECO:0000313" key="3">
    <source>
        <dbReference type="Proteomes" id="UP001139347"/>
    </source>
</evidence>
<organism evidence="2 3">
    <name type="scientific">Paenibacillus mangrovi</name>
    <dbReference type="NCBI Taxonomy" id="2931978"/>
    <lineage>
        <taxon>Bacteria</taxon>
        <taxon>Bacillati</taxon>
        <taxon>Bacillota</taxon>
        <taxon>Bacilli</taxon>
        <taxon>Bacillales</taxon>
        <taxon>Paenibacillaceae</taxon>
        <taxon>Paenibacillus</taxon>
    </lineage>
</organism>
<dbReference type="EMBL" id="JALIRP010000007">
    <property type="protein sequence ID" value="MCJ8013568.1"/>
    <property type="molecule type" value="Genomic_DNA"/>
</dbReference>
<dbReference type="SUPFAM" id="SSF55729">
    <property type="entry name" value="Acyl-CoA N-acyltransferases (Nat)"/>
    <property type="match status" value="1"/>
</dbReference>
<reference evidence="2" key="1">
    <citation type="submission" date="2022-04" db="EMBL/GenBank/DDBJ databases">
        <title>Paenibacillus mangrovi sp. nov., a novel endophytic bacterium isolated from bark of Kandelia candel.</title>
        <authorList>
            <person name="Tuo L."/>
        </authorList>
    </citation>
    <scope>NUCLEOTIDE SEQUENCE</scope>
    <source>
        <strain evidence="2">KQZ6P-2</strain>
    </source>
</reference>
<dbReference type="Proteomes" id="UP001139347">
    <property type="component" value="Unassembled WGS sequence"/>
</dbReference>
<evidence type="ECO:0000313" key="2">
    <source>
        <dbReference type="EMBL" id="MCJ8013568.1"/>
    </source>
</evidence>
<feature type="domain" description="N-acetyltransferase" evidence="1">
    <location>
        <begin position="1"/>
        <end position="178"/>
    </location>
</feature>
<keyword evidence="3" id="KW-1185">Reference proteome</keyword>
<dbReference type="GO" id="GO:0016747">
    <property type="term" value="F:acyltransferase activity, transferring groups other than amino-acyl groups"/>
    <property type="evidence" value="ECO:0007669"/>
    <property type="project" value="InterPro"/>
</dbReference>
<comment type="caution">
    <text evidence="2">The sequence shown here is derived from an EMBL/GenBank/DDBJ whole genome shotgun (WGS) entry which is preliminary data.</text>
</comment>
<sequence length="178" mass="21062">MIRKAGITDFDFMIQIDLKDEGVTTSDSLKTEEELKEHSSKILRFVVEEDRGAFIFEEEESKKRIGLIMYSIVNRDAIFPWKTIFQELDRNLFQKDGRFVEIFQLWVAPEYRRSGIATKLKLKLEELAITNDVNLIYTHTEEKNKHVIELNEKLGYRIVRRGPIWDEVVRVSLIKQLQ</sequence>
<dbReference type="InterPro" id="IPR016181">
    <property type="entry name" value="Acyl_CoA_acyltransferase"/>
</dbReference>
<dbReference type="InterPro" id="IPR000182">
    <property type="entry name" value="GNAT_dom"/>
</dbReference>
<dbReference type="CDD" id="cd04301">
    <property type="entry name" value="NAT_SF"/>
    <property type="match status" value="1"/>
</dbReference>
<dbReference type="PROSITE" id="PS51186">
    <property type="entry name" value="GNAT"/>
    <property type="match status" value="1"/>
</dbReference>
<name>A0A9X1WR87_9BACL</name>
<dbReference type="Pfam" id="PF00583">
    <property type="entry name" value="Acetyltransf_1"/>
    <property type="match status" value="1"/>
</dbReference>
<proteinExistence type="predicted"/>
<protein>
    <submittedName>
        <fullName evidence="2">GNAT family N-acetyltransferase</fullName>
    </submittedName>
</protein>